<feature type="non-terminal residue" evidence="3">
    <location>
        <position position="213"/>
    </location>
</feature>
<organism evidence="3 4">
    <name type="scientific">Trichinella nativa</name>
    <dbReference type="NCBI Taxonomy" id="6335"/>
    <lineage>
        <taxon>Eukaryota</taxon>
        <taxon>Metazoa</taxon>
        <taxon>Ecdysozoa</taxon>
        <taxon>Nematoda</taxon>
        <taxon>Enoplea</taxon>
        <taxon>Dorylaimia</taxon>
        <taxon>Trichinellida</taxon>
        <taxon>Trichinellidae</taxon>
        <taxon>Trichinella</taxon>
    </lineage>
</organism>
<name>A0A1Y3EBC3_9BILA</name>
<feature type="region of interest" description="Disordered" evidence="1">
    <location>
        <begin position="1"/>
        <end position="39"/>
    </location>
</feature>
<dbReference type="Proteomes" id="UP000243006">
    <property type="component" value="Unassembled WGS sequence"/>
</dbReference>
<feature type="region of interest" description="Disordered" evidence="1">
    <location>
        <begin position="122"/>
        <end position="154"/>
    </location>
</feature>
<evidence type="ECO:0000313" key="3">
    <source>
        <dbReference type="EMBL" id="OUC41990.1"/>
    </source>
</evidence>
<feature type="compositionally biased region" description="Low complexity" evidence="1">
    <location>
        <begin position="138"/>
        <end position="149"/>
    </location>
</feature>
<keyword evidence="2" id="KW-0472">Membrane</keyword>
<evidence type="ECO:0000256" key="1">
    <source>
        <dbReference type="SAM" id="MobiDB-lite"/>
    </source>
</evidence>
<evidence type="ECO:0000256" key="2">
    <source>
        <dbReference type="SAM" id="Phobius"/>
    </source>
</evidence>
<dbReference type="AlphaFoldDB" id="A0A1Y3EBC3"/>
<gene>
    <name evidence="3" type="ORF">D917_10528</name>
</gene>
<sequence>MTMSSPGGEQQQQRPPETQAAAAGSSGSSSSNQRGVDFVHEIRQQPSREEINATIENLLHNTSTEMMDIGESSLASIGRFPPLFEQIERQLEMEMEMEMELEMEPRTSGRNILAPVISAGSNAAQMPPASSSDRTQLSKQASKTASQSAVPKEQDERSEAFLRFAEKDLLPSSILLLKRSPKLAAALTPLFSIVITLFGFKSVKSYLLIFCNR</sequence>
<keyword evidence="2" id="KW-1133">Transmembrane helix</keyword>
<evidence type="ECO:0000313" key="4">
    <source>
        <dbReference type="Proteomes" id="UP000243006"/>
    </source>
</evidence>
<proteinExistence type="predicted"/>
<feature type="compositionally biased region" description="Polar residues" evidence="1">
    <location>
        <begin position="122"/>
        <end position="137"/>
    </location>
</feature>
<feature type="compositionally biased region" description="Low complexity" evidence="1">
    <location>
        <begin position="9"/>
        <end position="31"/>
    </location>
</feature>
<reference evidence="3 4" key="1">
    <citation type="submission" date="2015-04" db="EMBL/GenBank/DDBJ databases">
        <title>Draft genome of the roundworm Trichinella nativa.</title>
        <authorList>
            <person name="Mitreva M."/>
        </authorList>
    </citation>
    <scope>NUCLEOTIDE SEQUENCE [LARGE SCALE GENOMIC DNA]</scope>
    <source>
        <strain evidence="3 4">ISS45</strain>
    </source>
</reference>
<feature type="transmembrane region" description="Helical" evidence="2">
    <location>
        <begin position="183"/>
        <end position="200"/>
    </location>
</feature>
<keyword evidence="2" id="KW-0812">Transmembrane</keyword>
<dbReference type="EMBL" id="LVZM01018583">
    <property type="protein sequence ID" value="OUC41990.1"/>
    <property type="molecule type" value="Genomic_DNA"/>
</dbReference>
<protein>
    <submittedName>
        <fullName evidence="3">Uncharacterized protein</fullName>
    </submittedName>
</protein>
<comment type="caution">
    <text evidence="3">The sequence shown here is derived from an EMBL/GenBank/DDBJ whole genome shotgun (WGS) entry which is preliminary data.</text>
</comment>
<accession>A0A1Y3EBC3</accession>